<dbReference type="Gene3D" id="3.30.70.270">
    <property type="match status" value="1"/>
</dbReference>
<dbReference type="InterPro" id="IPR056924">
    <property type="entry name" value="SH3_Tf2-1"/>
</dbReference>
<evidence type="ECO:0000256" key="6">
    <source>
        <dbReference type="SAM" id="MobiDB-lite"/>
    </source>
</evidence>
<dbReference type="InterPro" id="IPR041577">
    <property type="entry name" value="RT_RNaseH_2"/>
</dbReference>
<comment type="caution">
    <text evidence="8">The sequence shown here is derived from an EMBL/GenBank/DDBJ whole genome shotgun (WGS) entry which is preliminary data.</text>
</comment>
<dbReference type="InterPro" id="IPR021109">
    <property type="entry name" value="Peptidase_aspartic_dom_sf"/>
</dbReference>
<accession>A0A8X8YRX9</accession>
<dbReference type="SUPFAM" id="SSF57756">
    <property type="entry name" value="Retrovirus zinc finger-like domains"/>
    <property type="match status" value="1"/>
</dbReference>
<keyword evidence="2" id="KW-0064">Aspartyl protease</keyword>
<feature type="domain" description="CCHC-type" evidence="7">
    <location>
        <begin position="259"/>
        <end position="275"/>
    </location>
</feature>
<proteinExistence type="predicted"/>
<name>A0A8X8YRX9_SALSN</name>
<evidence type="ECO:0000256" key="3">
    <source>
        <dbReference type="ARBA" id="ARBA00023125"/>
    </source>
</evidence>
<dbReference type="FunFam" id="3.30.70.270:FF:000020">
    <property type="entry name" value="Transposon Tf2-6 polyprotein-like Protein"/>
    <property type="match status" value="1"/>
</dbReference>
<feature type="region of interest" description="Disordered" evidence="6">
    <location>
        <begin position="196"/>
        <end position="253"/>
    </location>
</feature>
<feature type="coiled-coil region" evidence="5">
    <location>
        <begin position="731"/>
        <end position="758"/>
    </location>
</feature>
<dbReference type="Pfam" id="PF24626">
    <property type="entry name" value="SH3_Tf2-1"/>
    <property type="match status" value="1"/>
</dbReference>
<dbReference type="InterPro" id="IPR036875">
    <property type="entry name" value="Znf_CCHC_sf"/>
</dbReference>
<dbReference type="Proteomes" id="UP000298416">
    <property type="component" value="Unassembled WGS sequence"/>
</dbReference>
<dbReference type="Gene3D" id="2.40.70.10">
    <property type="entry name" value="Acid Proteases"/>
    <property type="match status" value="1"/>
</dbReference>
<keyword evidence="5" id="KW-0175">Coiled coil</keyword>
<feature type="compositionally biased region" description="Basic and acidic residues" evidence="6">
    <location>
        <begin position="8"/>
        <end position="19"/>
    </location>
</feature>
<dbReference type="PANTHER" id="PTHR35046:SF18">
    <property type="entry name" value="RNA-DIRECTED DNA POLYMERASE"/>
    <property type="match status" value="1"/>
</dbReference>
<dbReference type="GO" id="GO:0006508">
    <property type="term" value="P:proteolysis"/>
    <property type="evidence" value="ECO:0007669"/>
    <property type="project" value="UniProtKB-KW"/>
</dbReference>
<keyword evidence="4" id="KW-0862">Zinc</keyword>
<protein>
    <recommendedName>
        <fullName evidence="7">CCHC-type domain-containing protein</fullName>
    </recommendedName>
</protein>
<sequence>MQAHRRPRGDITHNHETGTGRKGASKFRLKIDIPSFNGTLNIEAFLDWVTDVDRFFEHVEVPNEKRAAMVACRLKSSPAAWWDRQLRDRELQGKARVCTWRKMRGMIVDEYLPADYDQVLFQQYQCCQQNNRSVHDYTCEFNRLTTRTKLSESTSQQVAQYMEGLKPQIRNRIGIQHIKTLRDAKSFALKVEQMIHQNPFRNQQNSDRTRPTGQRAGDTPAQQNNEKKGATEGFKNTPAQQQQGGRPNPNPYSRPFMGKCYRCGGTGHTSNTCPERRTVNLAGKEIDEVEPEFCDPGGDSDMNDGDPDNDLLARVCRRVLTAPKVEDIQTQRHQLFRTRCTIKGKIFTILIDGGSMENIIGGKVARTLELQMEPHPNPYNLSRIATTSGGIRVAQCCKVPFSIGNGSPLWNWSRCACTLELQMEPHPKPYNLGWIATTSGGIRVAQCCKFDVGSCHGGRTNTYSFEKGGKRFVLLPLHCRKREPVVELVSLCSSWPDIKQEFWRTDTAFALVIKQEFPKLLFLGFVISSSGVQVDETKIQAIQNWPVPKTESEVRSFHGLATFYRRFIQHFGTIAAPLTNCLKQGKFIWTDAANSSLETLKEKLCSAPVLTFPDFQKMFEVDCDASGVGIGAVLSKEKRPICYFSKKFNEVRARWSTYDKEFYAIVRALKIWQWDLALPQAEFAYNIVQHSSTGCSHFSLVYTKVPAIVVDLLPPGREPRGTADEVAEHIVATREETIQKLHEANKRYKEKADVHRREKIFEVGDEVMVFLRKERVPVGTYSKLRPKKYGPFKILRRINDNAYIVDLPAEFNISSTFNVADLSPFPPDVGPQYGDPTPYRTRGRVLPRWRSMTQNKPGLQILNRYLFIISYFAILFP</sequence>
<evidence type="ECO:0000313" key="8">
    <source>
        <dbReference type="EMBL" id="KAG6435121.1"/>
    </source>
</evidence>
<dbReference type="SMART" id="SM00343">
    <property type="entry name" value="ZnF_C2HC"/>
    <property type="match status" value="1"/>
</dbReference>
<dbReference type="InterPro" id="IPR001878">
    <property type="entry name" value="Znf_CCHC"/>
</dbReference>
<dbReference type="InterPro" id="IPR043128">
    <property type="entry name" value="Rev_trsase/Diguanyl_cyclase"/>
</dbReference>
<dbReference type="PANTHER" id="PTHR35046">
    <property type="entry name" value="ZINC KNUCKLE (CCHC-TYPE) FAMILY PROTEIN"/>
    <property type="match status" value="1"/>
</dbReference>
<evidence type="ECO:0000256" key="5">
    <source>
        <dbReference type="SAM" id="Coils"/>
    </source>
</evidence>
<dbReference type="Pfam" id="PF03732">
    <property type="entry name" value="Retrotrans_gag"/>
    <property type="match status" value="1"/>
</dbReference>
<evidence type="ECO:0000313" key="9">
    <source>
        <dbReference type="Proteomes" id="UP000298416"/>
    </source>
</evidence>
<feature type="compositionally biased region" description="Polar residues" evidence="6">
    <location>
        <begin position="196"/>
        <end position="206"/>
    </location>
</feature>
<organism evidence="8">
    <name type="scientific">Salvia splendens</name>
    <name type="common">Scarlet sage</name>
    <dbReference type="NCBI Taxonomy" id="180675"/>
    <lineage>
        <taxon>Eukaryota</taxon>
        <taxon>Viridiplantae</taxon>
        <taxon>Streptophyta</taxon>
        <taxon>Embryophyta</taxon>
        <taxon>Tracheophyta</taxon>
        <taxon>Spermatophyta</taxon>
        <taxon>Magnoliopsida</taxon>
        <taxon>eudicotyledons</taxon>
        <taxon>Gunneridae</taxon>
        <taxon>Pentapetalae</taxon>
        <taxon>asterids</taxon>
        <taxon>lamiids</taxon>
        <taxon>Lamiales</taxon>
        <taxon>Lamiaceae</taxon>
        <taxon>Nepetoideae</taxon>
        <taxon>Mentheae</taxon>
        <taxon>Salviinae</taxon>
        <taxon>Salvia</taxon>
        <taxon>Salvia subgen. Calosphace</taxon>
        <taxon>core Calosphace</taxon>
    </lineage>
</organism>
<feature type="compositionally biased region" description="Low complexity" evidence="6">
    <location>
        <begin position="238"/>
        <end position="247"/>
    </location>
</feature>
<reference evidence="8" key="1">
    <citation type="submission" date="2018-01" db="EMBL/GenBank/DDBJ databases">
        <authorList>
            <person name="Mao J.F."/>
        </authorList>
    </citation>
    <scope>NUCLEOTIDE SEQUENCE</scope>
    <source>
        <strain evidence="8">Huo1</strain>
        <tissue evidence="8">Leaf</tissue>
    </source>
</reference>
<keyword evidence="2" id="KW-0378">Hydrolase</keyword>
<dbReference type="EMBL" id="PNBA02000002">
    <property type="protein sequence ID" value="KAG6435121.1"/>
    <property type="molecule type" value="Genomic_DNA"/>
</dbReference>
<keyword evidence="9" id="KW-1185">Reference proteome</keyword>
<keyword evidence="4" id="KW-0479">Metal-binding</keyword>
<dbReference type="AlphaFoldDB" id="A0A8X8YRX9"/>
<evidence type="ECO:0000256" key="1">
    <source>
        <dbReference type="ARBA" id="ARBA00022670"/>
    </source>
</evidence>
<dbReference type="InterPro" id="IPR005162">
    <property type="entry name" value="Retrotrans_gag_dom"/>
</dbReference>
<dbReference type="PROSITE" id="PS50158">
    <property type="entry name" value="ZF_CCHC"/>
    <property type="match status" value="1"/>
</dbReference>
<dbReference type="InterPro" id="IPR043502">
    <property type="entry name" value="DNA/RNA_pol_sf"/>
</dbReference>
<feature type="region of interest" description="Disordered" evidence="6">
    <location>
        <begin position="1"/>
        <end position="23"/>
    </location>
</feature>
<keyword evidence="3" id="KW-0238">DNA-binding</keyword>
<dbReference type="Pfam" id="PF17919">
    <property type="entry name" value="RT_RNaseH_2"/>
    <property type="match status" value="1"/>
</dbReference>
<dbReference type="GO" id="GO:0004190">
    <property type="term" value="F:aspartic-type endopeptidase activity"/>
    <property type="evidence" value="ECO:0007669"/>
    <property type="project" value="UniProtKB-KW"/>
</dbReference>
<dbReference type="SUPFAM" id="SSF56672">
    <property type="entry name" value="DNA/RNA polymerases"/>
    <property type="match status" value="1"/>
</dbReference>
<dbReference type="GO" id="GO:0008270">
    <property type="term" value="F:zinc ion binding"/>
    <property type="evidence" value="ECO:0007669"/>
    <property type="project" value="UniProtKB-KW"/>
</dbReference>
<evidence type="ECO:0000256" key="2">
    <source>
        <dbReference type="ARBA" id="ARBA00022750"/>
    </source>
</evidence>
<gene>
    <name evidence="8" type="ORF">SASPL_106772</name>
</gene>
<evidence type="ECO:0000256" key="4">
    <source>
        <dbReference type="PROSITE-ProRule" id="PRU00047"/>
    </source>
</evidence>
<dbReference type="Gene3D" id="4.10.60.10">
    <property type="entry name" value="Zinc finger, CCHC-type"/>
    <property type="match status" value="1"/>
</dbReference>
<keyword evidence="1" id="KW-0645">Protease</keyword>
<reference evidence="8" key="2">
    <citation type="submission" date="2020-08" db="EMBL/GenBank/DDBJ databases">
        <title>Plant Genome Project.</title>
        <authorList>
            <person name="Zhang R.-G."/>
        </authorList>
    </citation>
    <scope>NUCLEOTIDE SEQUENCE</scope>
    <source>
        <strain evidence="8">Huo1</strain>
        <tissue evidence="8">Leaf</tissue>
    </source>
</reference>
<evidence type="ECO:0000259" key="7">
    <source>
        <dbReference type="PROSITE" id="PS50158"/>
    </source>
</evidence>
<keyword evidence="4" id="KW-0863">Zinc-finger</keyword>
<dbReference type="GO" id="GO:0003677">
    <property type="term" value="F:DNA binding"/>
    <property type="evidence" value="ECO:0007669"/>
    <property type="project" value="UniProtKB-KW"/>
</dbReference>